<dbReference type="SMART" id="SM01321">
    <property type="entry name" value="Y1_Tnp"/>
    <property type="match status" value="1"/>
</dbReference>
<organism evidence="2 3">
    <name type="scientific">Candidatus Opimibacter skivensis</name>
    <dbReference type="NCBI Taxonomy" id="2982028"/>
    <lineage>
        <taxon>Bacteria</taxon>
        <taxon>Pseudomonadati</taxon>
        <taxon>Bacteroidota</taxon>
        <taxon>Saprospiria</taxon>
        <taxon>Saprospirales</taxon>
        <taxon>Saprospiraceae</taxon>
        <taxon>Candidatus Opimibacter</taxon>
    </lineage>
</organism>
<dbReference type="AlphaFoldDB" id="A0A9D7SV14"/>
<dbReference type="NCBIfam" id="NF047646">
    <property type="entry name" value="REP_Tyr_transpos"/>
    <property type="match status" value="1"/>
</dbReference>
<sequence>MSDGYQIENPANAYFLTFQVIDWVDIFSRKIYRDILLESLDFCRKEKGLKIWAYAMMTNHVHSILSAKNENLPDLIRDFKRFTATKIIRTIQDGPESRKDWMLKRFEFAARRNDRNSHHQFWTHENHAEEIITSKFLNQKMNYIHQNPVRAGWVEKPQDWLYSSARNYMGLKGLIDIDISDH</sequence>
<evidence type="ECO:0000313" key="2">
    <source>
        <dbReference type="EMBL" id="MBK9982220.1"/>
    </source>
</evidence>
<dbReference type="Gene3D" id="3.30.70.1290">
    <property type="entry name" value="Transposase IS200-like"/>
    <property type="match status" value="1"/>
</dbReference>
<evidence type="ECO:0000259" key="1">
    <source>
        <dbReference type="SMART" id="SM01321"/>
    </source>
</evidence>
<comment type="caution">
    <text evidence="2">The sequence shown here is derived from an EMBL/GenBank/DDBJ whole genome shotgun (WGS) entry which is preliminary data.</text>
</comment>
<evidence type="ECO:0000313" key="3">
    <source>
        <dbReference type="Proteomes" id="UP000808337"/>
    </source>
</evidence>
<protein>
    <submittedName>
        <fullName evidence="2">Transposase</fullName>
    </submittedName>
</protein>
<dbReference type="EMBL" id="JADKGY010000006">
    <property type="protein sequence ID" value="MBK9982220.1"/>
    <property type="molecule type" value="Genomic_DNA"/>
</dbReference>
<dbReference type="Pfam" id="PF01797">
    <property type="entry name" value="Y1_Tnp"/>
    <property type="match status" value="1"/>
</dbReference>
<reference evidence="2 3" key="1">
    <citation type="submission" date="2020-10" db="EMBL/GenBank/DDBJ databases">
        <title>Connecting structure to function with the recovery of over 1000 high-quality activated sludge metagenome-assembled genomes encoding full-length rRNA genes using long-read sequencing.</title>
        <authorList>
            <person name="Singleton C.M."/>
            <person name="Petriglieri F."/>
            <person name="Kristensen J.M."/>
            <person name="Kirkegaard R.H."/>
            <person name="Michaelsen T.Y."/>
            <person name="Andersen M.H."/>
            <person name="Karst S.M."/>
            <person name="Dueholm M.S."/>
            <person name="Nielsen P.H."/>
            <person name="Albertsen M."/>
        </authorList>
    </citation>
    <scope>NUCLEOTIDE SEQUENCE [LARGE SCALE GENOMIC DNA]</scope>
    <source>
        <strain evidence="2">Ribe_18-Q3-R11-54_MAXAC.273</strain>
    </source>
</reference>
<dbReference type="InterPro" id="IPR002686">
    <property type="entry name" value="Transposase_17"/>
</dbReference>
<dbReference type="InterPro" id="IPR036515">
    <property type="entry name" value="Transposase_17_sf"/>
</dbReference>
<dbReference type="PANTHER" id="PTHR36966:SF1">
    <property type="entry name" value="REP-ASSOCIATED TYROSINE TRANSPOSASE"/>
    <property type="match status" value="1"/>
</dbReference>
<proteinExistence type="predicted"/>
<dbReference type="PANTHER" id="PTHR36966">
    <property type="entry name" value="REP-ASSOCIATED TYROSINE TRANSPOSASE"/>
    <property type="match status" value="1"/>
</dbReference>
<gene>
    <name evidence="2" type="ORF">IPP15_07325</name>
</gene>
<name>A0A9D7SV14_9BACT</name>
<dbReference type="SUPFAM" id="SSF143422">
    <property type="entry name" value="Transposase IS200-like"/>
    <property type="match status" value="1"/>
</dbReference>
<dbReference type="InterPro" id="IPR052715">
    <property type="entry name" value="RAYT_transposase"/>
</dbReference>
<accession>A0A9D7SV14</accession>
<dbReference type="Proteomes" id="UP000808337">
    <property type="component" value="Unassembled WGS sequence"/>
</dbReference>
<feature type="domain" description="Transposase IS200-like" evidence="1">
    <location>
        <begin position="9"/>
        <end position="147"/>
    </location>
</feature>
<dbReference type="GO" id="GO:0004803">
    <property type="term" value="F:transposase activity"/>
    <property type="evidence" value="ECO:0007669"/>
    <property type="project" value="InterPro"/>
</dbReference>
<dbReference type="GO" id="GO:0043565">
    <property type="term" value="F:sequence-specific DNA binding"/>
    <property type="evidence" value="ECO:0007669"/>
    <property type="project" value="TreeGrafter"/>
</dbReference>
<dbReference type="GO" id="GO:0006313">
    <property type="term" value="P:DNA transposition"/>
    <property type="evidence" value="ECO:0007669"/>
    <property type="project" value="InterPro"/>
</dbReference>